<keyword evidence="1" id="KW-0472">Membrane</keyword>
<name>A0A2V3V297_9SPHN</name>
<dbReference type="RefSeq" id="WP_110298585.1">
    <property type="nucleotide sequence ID" value="NZ_QJJM01000006.1"/>
</dbReference>
<dbReference type="EMBL" id="QJJM01000006">
    <property type="protein sequence ID" value="PXW75892.1"/>
    <property type="molecule type" value="Genomic_DNA"/>
</dbReference>
<feature type="transmembrane region" description="Helical" evidence="1">
    <location>
        <begin position="53"/>
        <end position="72"/>
    </location>
</feature>
<comment type="caution">
    <text evidence="2">The sequence shown here is derived from an EMBL/GenBank/DDBJ whole genome shotgun (WGS) entry which is preliminary data.</text>
</comment>
<dbReference type="AlphaFoldDB" id="A0A2V3V297"/>
<dbReference type="Pfam" id="PF07330">
    <property type="entry name" value="DUF1467"/>
    <property type="match status" value="1"/>
</dbReference>
<sequence>MSWTSILAIYLLFWVITAFVVMPFGVRTADELGVEKVRGQADSAPANFKPVRVMAITTLVSAAAFGLFYANYMNGWISPDDVNIFGKPPSAD</sequence>
<evidence type="ECO:0000313" key="2">
    <source>
        <dbReference type="EMBL" id="PXW75892.1"/>
    </source>
</evidence>
<dbReference type="InterPro" id="IPR009935">
    <property type="entry name" value="DUF1467"/>
</dbReference>
<gene>
    <name evidence="2" type="ORF">C7451_10653</name>
</gene>
<keyword evidence="1" id="KW-0812">Transmembrane</keyword>
<reference evidence="2 3" key="1">
    <citation type="submission" date="2018-05" db="EMBL/GenBank/DDBJ databases">
        <title>Genomic Encyclopedia of Type Strains, Phase IV (KMG-IV): sequencing the most valuable type-strain genomes for metagenomic binning, comparative biology and taxonomic classification.</title>
        <authorList>
            <person name="Goeker M."/>
        </authorList>
    </citation>
    <scope>NUCLEOTIDE SEQUENCE [LARGE SCALE GENOMIC DNA]</scope>
    <source>
        <strain evidence="2 3">DSM 3183</strain>
    </source>
</reference>
<proteinExistence type="predicted"/>
<organism evidence="2 3">
    <name type="scientific">Blastomonas natatoria</name>
    <dbReference type="NCBI Taxonomy" id="34015"/>
    <lineage>
        <taxon>Bacteria</taxon>
        <taxon>Pseudomonadati</taxon>
        <taxon>Pseudomonadota</taxon>
        <taxon>Alphaproteobacteria</taxon>
        <taxon>Sphingomonadales</taxon>
        <taxon>Sphingomonadaceae</taxon>
        <taxon>Blastomonas</taxon>
    </lineage>
</organism>
<dbReference type="OrthoDB" id="9804637at2"/>
<keyword evidence="3" id="KW-1185">Reference proteome</keyword>
<accession>A0A2V3V297</accession>
<dbReference type="Proteomes" id="UP000248014">
    <property type="component" value="Unassembled WGS sequence"/>
</dbReference>
<keyword evidence="1" id="KW-1133">Transmembrane helix</keyword>
<evidence type="ECO:0000313" key="3">
    <source>
        <dbReference type="Proteomes" id="UP000248014"/>
    </source>
</evidence>
<protein>
    <submittedName>
        <fullName evidence="2">Putative secreted protein</fullName>
    </submittedName>
</protein>
<evidence type="ECO:0000256" key="1">
    <source>
        <dbReference type="SAM" id="Phobius"/>
    </source>
</evidence>
<feature type="transmembrane region" description="Helical" evidence="1">
    <location>
        <begin position="6"/>
        <end position="26"/>
    </location>
</feature>